<dbReference type="GO" id="GO:0005829">
    <property type="term" value="C:cytosol"/>
    <property type="evidence" value="ECO:0007669"/>
    <property type="project" value="TreeGrafter"/>
</dbReference>
<keyword evidence="8" id="KW-0472">Membrane</keyword>
<evidence type="ECO:0000256" key="3">
    <source>
        <dbReference type="ARBA" id="ARBA00022475"/>
    </source>
</evidence>
<evidence type="ECO:0000256" key="11">
    <source>
        <dbReference type="ARBA" id="ARBA00044190"/>
    </source>
</evidence>
<organism evidence="14 15">
    <name type="scientific">Helicobacter fennelliae</name>
    <dbReference type="NCBI Taxonomy" id="215"/>
    <lineage>
        <taxon>Bacteria</taxon>
        <taxon>Pseudomonadati</taxon>
        <taxon>Campylobacterota</taxon>
        <taxon>Epsilonproteobacteria</taxon>
        <taxon>Campylobacterales</taxon>
        <taxon>Helicobacteraceae</taxon>
        <taxon>Helicobacter</taxon>
    </lineage>
</organism>
<dbReference type="GO" id="GO:0009244">
    <property type="term" value="P:lipopolysaccharide core region biosynthetic process"/>
    <property type="evidence" value="ECO:0007669"/>
    <property type="project" value="InterPro"/>
</dbReference>
<keyword evidence="7" id="KW-0448">Lipopolysaccharide biosynthesis</keyword>
<comment type="catalytic activity">
    <reaction evidence="13">
        <text>an alpha-Kdo-(2-&gt;4)-alpha-Kdo-(2-&gt;6)-lipid A + ADP-L-glycero-beta-D-manno-heptose = an L-alpha-D-Hep-(1-&gt;5)-[alpha-Kdo-(2-&gt;4)]-alpha-Kdo-(2-&gt;6)-lipid A + ADP + H(+)</text>
        <dbReference type="Rhea" id="RHEA:74067"/>
        <dbReference type="ChEBI" id="CHEBI:15378"/>
        <dbReference type="ChEBI" id="CHEBI:61506"/>
        <dbReference type="ChEBI" id="CHEBI:176431"/>
        <dbReference type="ChEBI" id="CHEBI:193068"/>
        <dbReference type="ChEBI" id="CHEBI:456216"/>
        <dbReference type="EC" id="2.4.99.23"/>
    </reaction>
</comment>
<dbReference type="GO" id="GO:0008713">
    <property type="term" value="F:ADP-heptose-lipopolysaccharide heptosyltransferase activity"/>
    <property type="evidence" value="ECO:0007669"/>
    <property type="project" value="TreeGrafter"/>
</dbReference>
<evidence type="ECO:0000256" key="6">
    <source>
        <dbReference type="ARBA" id="ARBA00022679"/>
    </source>
</evidence>
<dbReference type="PANTHER" id="PTHR30160">
    <property type="entry name" value="TETRAACYLDISACCHARIDE 4'-KINASE-RELATED"/>
    <property type="match status" value="1"/>
</dbReference>
<protein>
    <recommendedName>
        <fullName evidence="11">Lipopolysaccharide heptosyltransferase 1</fullName>
        <ecNumber evidence="10">2.4.99.23</ecNumber>
    </recommendedName>
    <alternativeName>
        <fullName evidence="12">ADP-heptose:lipopolysaccharide heptosyltransferase I</fullName>
    </alternativeName>
</protein>
<evidence type="ECO:0000256" key="5">
    <source>
        <dbReference type="ARBA" id="ARBA00022676"/>
    </source>
</evidence>
<dbReference type="Gene3D" id="3.40.50.2000">
    <property type="entry name" value="Glycogen Phosphorylase B"/>
    <property type="match status" value="2"/>
</dbReference>
<evidence type="ECO:0000256" key="2">
    <source>
        <dbReference type="ARBA" id="ARBA00004713"/>
    </source>
</evidence>
<dbReference type="CDD" id="cd03789">
    <property type="entry name" value="GT9_LPS_heptosyltransferase"/>
    <property type="match status" value="1"/>
</dbReference>
<evidence type="ECO:0000313" key="15">
    <source>
        <dbReference type="Proteomes" id="UP000250166"/>
    </source>
</evidence>
<evidence type="ECO:0000256" key="4">
    <source>
        <dbReference type="ARBA" id="ARBA00022519"/>
    </source>
</evidence>
<keyword evidence="5 14" id="KW-0328">Glycosyltransferase</keyword>
<evidence type="ECO:0000313" key="14">
    <source>
        <dbReference type="EMBL" id="SQB98927.1"/>
    </source>
</evidence>
<dbReference type="InterPro" id="IPR051199">
    <property type="entry name" value="LPS_LOS_Heptosyltrfase"/>
</dbReference>
<accession>A0A2X3BAY9</accession>
<dbReference type="RefSeq" id="WP_023948104.1">
    <property type="nucleotide sequence ID" value="NZ_UAWL01000006.1"/>
</dbReference>
<dbReference type="InterPro" id="IPR002201">
    <property type="entry name" value="Glyco_trans_9"/>
</dbReference>
<evidence type="ECO:0000256" key="12">
    <source>
        <dbReference type="ARBA" id="ARBA00044330"/>
    </source>
</evidence>
<dbReference type="PANTHER" id="PTHR30160:SF19">
    <property type="entry name" value="LIPOPOLYSACCHARIDE HEPTOSYLTRANSFERASE 1"/>
    <property type="match status" value="1"/>
</dbReference>
<dbReference type="SUPFAM" id="SSF53756">
    <property type="entry name" value="UDP-Glycosyltransferase/glycogen phosphorylase"/>
    <property type="match status" value="1"/>
</dbReference>
<evidence type="ECO:0000256" key="1">
    <source>
        <dbReference type="ARBA" id="ARBA00004515"/>
    </source>
</evidence>
<sequence>MRIGIVRLSSLGDIIVSATFLPFLRSSLGSCEIDWIVDSSFEGILQESQMLDTLHSFPLKQNLKSHRFCYLKTLYSQLSSLKPYDVLLDMQGLIKSALIGKIIPKKDFLGFGFLSAKESLSALAYNKTIKIPYQSHILQRNAKLITFALELCGQNLQNPQFQKAPESKEFLDEMLHQRHKAFVVRDEYRLDALHKTKPNVLFIIESSLPSKTYSASNFIALGKKMLQDDVRIFILFHNDKAKAQSIYEGLDGEAVILPKMNLLEVRGIMQGIDMAIGGDTGITHLAWALQRPSITLYGNTPPQRFALTSPINHYLSGNENPSYDKNDFSINHITPQSVYELFLAIKSNPKGYFSHSLA</sequence>
<dbReference type="Proteomes" id="UP000250166">
    <property type="component" value="Unassembled WGS sequence"/>
</dbReference>
<dbReference type="Pfam" id="PF01075">
    <property type="entry name" value="Glyco_transf_9"/>
    <property type="match status" value="1"/>
</dbReference>
<comment type="similarity">
    <text evidence="9">Belongs to the glycosyltransferase 9 family.</text>
</comment>
<dbReference type="InterPro" id="IPR011908">
    <property type="entry name" value="LipoPS_heptosylTferase-I"/>
</dbReference>
<evidence type="ECO:0000256" key="9">
    <source>
        <dbReference type="ARBA" id="ARBA00043995"/>
    </source>
</evidence>
<reference evidence="14 15" key="1">
    <citation type="submission" date="2018-06" db="EMBL/GenBank/DDBJ databases">
        <authorList>
            <consortium name="Pathogen Informatics"/>
            <person name="Doyle S."/>
        </authorList>
    </citation>
    <scope>NUCLEOTIDE SEQUENCE [LARGE SCALE GENOMIC DNA]</scope>
    <source>
        <strain evidence="14 15">NCTC13102</strain>
    </source>
</reference>
<name>A0A2X3BAY9_9HELI</name>
<comment type="pathway">
    <text evidence="2">Bacterial outer membrane biogenesis; LPS core biosynthesis.</text>
</comment>
<evidence type="ECO:0000256" key="8">
    <source>
        <dbReference type="ARBA" id="ARBA00023136"/>
    </source>
</evidence>
<evidence type="ECO:0000256" key="7">
    <source>
        <dbReference type="ARBA" id="ARBA00022985"/>
    </source>
</evidence>
<gene>
    <name evidence="14" type="primary">rfaC</name>
    <name evidence="14" type="ORF">NCTC13102_01398</name>
</gene>
<dbReference type="NCBIfam" id="TIGR02193">
    <property type="entry name" value="heptsyl_trn_I"/>
    <property type="match status" value="1"/>
</dbReference>
<comment type="subcellular location">
    <subcellularLocation>
        <location evidence="1">Cell inner membrane</location>
        <topology evidence="1">Peripheral membrane protein</topology>
        <orientation evidence="1">Cytoplasmic side</orientation>
    </subcellularLocation>
</comment>
<dbReference type="EC" id="2.4.99.23" evidence="10"/>
<keyword evidence="6 14" id="KW-0808">Transferase</keyword>
<evidence type="ECO:0000256" key="13">
    <source>
        <dbReference type="ARBA" id="ARBA00049201"/>
    </source>
</evidence>
<dbReference type="AlphaFoldDB" id="A0A2X3BAY9"/>
<keyword evidence="4" id="KW-0997">Cell inner membrane</keyword>
<evidence type="ECO:0000256" key="10">
    <source>
        <dbReference type="ARBA" id="ARBA00044041"/>
    </source>
</evidence>
<proteinExistence type="inferred from homology"/>
<dbReference type="GO" id="GO:0005886">
    <property type="term" value="C:plasma membrane"/>
    <property type="evidence" value="ECO:0007669"/>
    <property type="project" value="UniProtKB-SubCell"/>
</dbReference>
<dbReference type="EMBL" id="UAWL01000006">
    <property type="protein sequence ID" value="SQB98927.1"/>
    <property type="molecule type" value="Genomic_DNA"/>
</dbReference>
<keyword evidence="3" id="KW-1003">Cell membrane</keyword>